<proteinExistence type="predicted"/>
<dbReference type="EMBL" id="JAPMLT010000001">
    <property type="protein sequence ID" value="MCX7568640.1"/>
    <property type="molecule type" value="Genomic_DNA"/>
</dbReference>
<protein>
    <submittedName>
        <fullName evidence="2">Heavy-metal-associated domain-containing protein</fullName>
    </submittedName>
</protein>
<dbReference type="PROSITE" id="PS50846">
    <property type="entry name" value="HMA_2"/>
    <property type="match status" value="1"/>
</dbReference>
<comment type="caution">
    <text evidence="2">The sequence shown here is derived from an EMBL/GenBank/DDBJ whole genome shotgun (WGS) entry which is preliminary data.</text>
</comment>
<organism evidence="2 3">
    <name type="scientific">Tumebacillus lacus</name>
    <dbReference type="NCBI Taxonomy" id="2995335"/>
    <lineage>
        <taxon>Bacteria</taxon>
        <taxon>Bacillati</taxon>
        <taxon>Bacillota</taxon>
        <taxon>Bacilli</taxon>
        <taxon>Bacillales</taxon>
        <taxon>Alicyclobacillaceae</taxon>
        <taxon>Tumebacillus</taxon>
    </lineage>
</organism>
<reference evidence="2 3" key="1">
    <citation type="submission" date="2022-11" db="EMBL/GenBank/DDBJ databases">
        <title>Study of microbial diversity in lake waters.</title>
        <authorList>
            <person name="Zhang J."/>
        </authorList>
    </citation>
    <scope>NUCLEOTIDE SEQUENCE [LARGE SCALE GENOMIC DNA]</scope>
    <source>
        <strain evidence="2 3">DT12</strain>
    </source>
</reference>
<gene>
    <name evidence="2" type="ORF">OS242_01480</name>
</gene>
<evidence type="ECO:0000313" key="3">
    <source>
        <dbReference type="Proteomes" id="UP001208017"/>
    </source>
</evidence>
<dbReference type="InterPro" id="IPR006121">
    <property type="entry name" value="HMA_dom"/>
</dbReference>
<dbReference type="SUPFAM" id="SSF55008">
    <property type="entry name" value="HMA, heavy metal-associated domain"/>
    <property type="match status" value="1"/>
</dbReference>
<dbReference type="InterPro" id="IPR036163">
    <property type="entry name" value="HMA_dom_sf"/>
</dbReference>
<evidence type="ECO:0000313" key="2">
    <source>
        <dbReference type="EMBL" id="MCX7568640.1"/>
    </source>
</evidence>
<name>A0ABT3WVD4_9BACL</name>
<accession>A0ABT3WVD4</accession>
<keyword evidence="3" id="KW-1185">Reference proteome</keyword>
<feature type="domain" description="HMA" evidence="1">
    <location>
        <begin position="2"/>
        <end position="68"/>
    </location>
</feature>
<dbReference type="RefSeq" id="WP_267149880.1">
    <property type="nucleotide sequence ID" value="NZ_JAPMLT010000001.1"/>
</dbReference>
<dbReference type="CDD" id="cd00371">
    <property type="entry name" value="HMA"/>
    <property type="match status" value="1"/>
</dbReference>
<dbReference type="Proteomes" id="UP001208017">
    <property type="component" value="Unassembled WGS sequence"/>
</dbReference>
<evidence type="ECO:0000259" key="1">
    <source>
        <dbReference type="PROSITE" id="PS50846"/>
    </source>
</evidence>
<sequence length="74" mass="8419">MTTRKIQIQGMTAKEDVERVEAAIRGVWGIQEVAIWPDRAEVTFSYDERAARYEDFKTAVLDRGYGVVDGEPNL</sequence>
<dbReference type="Gene3D" id="3.30.70.100">
    <property type="match status" value="1"/>
</dbReference>